<keyword evidence="2" id="KW-1185">Reference proteome</keyword>
<protein>
    <submittedName>
        <fullName evidence="1">Uncharacterized protein</fullName>
    </submittedName>
</protein>
<sequence>MLKVMNMSTGKIIEDEFGSFEDEVLGAGWLPPVPELQLGLQQISHDTKSESDFDVDAFLSKVYRNQA</sequence>
<evidence type="ECO:0000313" key="1">
    <source>
        <dbReference type="EMBL" id="CAG4884630.1"/>
    </source>
</evidence>
<evidence type="ECO:0000313" key="2">
    <source>
        <dbReference type="Proteomes" id="UP000742786"/>
    </source>
</evidence>
<comment type="caution">
    <text evidence="1">The sequence shown here is derived from an EMBL/GenBank/DDBJ whole genome shotgun (WGS) entry which is preliminary data.</text>
</comment>
<dbReference type="EMBL" id="CAJQUM010000001">
    <property type="protein sequence ID" value="CAG4884630.1"/>
    <property type="molecule type" value="Genomic_DNA"/>
</dbReference>
<reference evidence="1" key="1">
    <citation type="submission" date="2021-04" db="EMBL/GenBank/DDBJ databases">
        <authorList>
            <person name="Hornung B."/>
        </authorList>
    </citation>
    <scope>NUCLEOTIDE SEQUENCE</scope>
    <source>
        <strain evidence="1">G5G6</strain>
    </source>
</reference>
<dbReference type="RefSeq" id="WP_220636462.1">
    <property type="nucleotide sequence ID" value="NZ_CAJQUM010000001.1"/>
</dbReference>
<proteinExistence type="predicted"/>
<dbReference type="Proteomes" id="UP000742786">
    <property type="component" value="Unassembled WGS sequence"/>
</dbReference>
<accession>A0A916J658</accession>
<dbReference type="AlphaFoldDB" id="A0A916J658"/>
<organism evidence="1 2">
    <name type="scientific">Georgfuchsia toluolica</name>
    <dbReference type="NCBI Taxonomy" id="424218"/>
    <lineage>
        <taxon>Bacteria</taxon>
        <taxon>Pseudomonadati</taxon>
        <taxon>Pseudomonadota</taxon>
        <taxon>Betaproteobacteria</taxon>
        <taxon>Nitrosomonadales</taxon>
        <taxon>Sterolibacteriaceae</taxon>
        <taxon>Georgfuchsia</taxon>
    </lineage>
</organism>
<gene>
    <name evidence="1" type="ORF">GTOL_12513</name>
</gene>
<name>A0A916J658_9PROT</name>